<comment type="caution">
    <text evidence="6">The sequence shown here is derived from an EMBL/GenBank/DDBJ whole genome shotgun (WGS) entry which is preliminary data.</text>
</comment>
<organism evidence="6 7">
    <name type="scientific">Patella caerulea</name>
    <name type="common">Rayed Mediterranean limpet</name>
    <dbReference type="NCBI Taxonomy" id="87958"/>
    <lineage>
        <taxon>Eukaryota</taxon>
        <taxon>Metazoa</taxon>
        <taxon>Spiralia</taxon>
        <taxon>Lophotrochozoa</taxon>
        <taxon>Mollusca</taxon>
        <taxon>Gastropoda</taxon>
        <taxon>Patellogastropoda</taxon>
        <taxon>Patelloidea</taxon>
        <taxon>Patellidae</taxon>
        <taxon>Patella</taxon>
    </lineage>
</organism>
<dbReference type="SUPFAM" id="SSF48403">
    <property type="entry name" value="Ankyrin repeat"/>
    <property type="match status" value="1"/>
</dbReference>
<accession>A0AAN8K0B3</accession>
<feature type="domain" description="CARD" evidence="5">
    <location>
        <begin position="1"/>
        <end position="78"/>
    </location>
</feature>
<dbReference type="Pfam" id="PF00619">
    <property type="entry name" value="CARD"/>
    <property type="match status" value="1"/>
</dbReference>
<feature type="coiled-coil region" evidence="4">
    <location>
        <begin position="208"/>
        <end position="242"/>
    </location>
</feature>
<dbReference type="Proteomes" id="UP001347796">
    <property type="component" value="Unassembled WGS sequence"/>
</dbReference>
<dbReference type="Gene3D" id="1.10.533.10">
    <property type="entry name" value="Death Domain, Fas"/>
    <property type="match status" value="1"/>
</dbReference>
<evidence type="ECO:0000259" key="5">
    <source>
        <dbReference type="PROSITE" id="PS50209"/>
    </source>
</evidence>
<dbReference type="PROSITE" id="PS50088">
    <property type="entry name" value="ANK_REPEAT"/>
    <property type="match status" value="2"/>
</dbReference>
<protein>
    <recommendedName>
        <fullName evidence="5">CARD domain-containing protein</fullName>
    </recommendedName>
</protein>
<feature type="repeat" description="ANK" evidence="3">
    <location>
        <begin position="385"/>
        <end position="417"/>
    </location>
</feature>
<dbReference type="InterPro" id="IPR001315">
    <property type="entry name" value="CARD"/>
</dbReference>
<keyword evidence="4" id="KW-0175">Coiled coil</keyword>
<dbReference type="SMART" id="SM00248">
    <property type="entry name" value="ANK"/>
    <property type="match status" value="7"/>
</dbReference>
<dbReference type="InterPro" id="IPR011029">
    <property type="entry name" value="DEATH-like_dom_sf"/>
</dbReference>
<dbReference type="AlphaFoldDB" id="A0AAN8K0B3"/>
<dbReference type="SUPFAM" id="SSF47986">
    <property type="entry name" value="DEATH domain"/>
    <property type="match status" value="1"/>
</dbReference>
<evidence type="ECO:0000256" key="1">
    <source>
        <dbReference type="ARBA" id="ARBA00022737"/>
    </source>
</evidence>
<dbReference type="PROSITE" id="PS50297">
    <property type="entry name" value="ANK_REP_REGION"/>
    <property type="match status" value="1"/>
</dbReference>
<evidence type="ECO:0000256" key="3">
    <source>
        <dbReference type="PROSITE-ProRule" id="PRU00023"/>
    </source>
</evidence>
<name>A0AAN8K0B3_PATCE</name>
<reference evidence="6 7" key="1">
    <citation type="submission" date="2024-01" db="EMBL/GenBank/DDBJ databases">
        <title>The genome of the rayed Mediterranean limpet Patella caerulea (Linnaeus, 1758).</title>
        <authorList>
            <person name="Anh-Thu Weber A."/>
            <person name="Halstead-Nussloch G."/>
        </authorList>
    </citation>
    <scope>NUCLEOTIDE SEQUENCE [LARGE SCALE GENOMIC DNA]</scope>
    <source>
        <strain evidence="6">AATW-2023a</strain>
        <tissue evidence="6">Whole specimen</tissue>
    </source>
</reference>
<dbReference type="PANTHER" id="PTHR24171">
    <property type="entry name" value="ANKYRIN REPEAT DOMAIN-CONTAINING PROTEIN 39-RELATED"/>
    <property type="match status" value="1"/>
</dbReference>
<dbReference type="InterPro" id="IPR036770">
    <property type="entry name" value="Ankyrin_rpt-contain_sf"/>
</dbReference>
<dbReference type="InterPro" id="IPR002110">
    <property type="entry name" value="Ankyrin_rpt"/>
</dbReference>
<dbReference type="PANTHER" id="PTHR24171:SF9">
    <property type="entry name" value="ANKYRIN REPEAT DOMAIN-CONTAINING PROTEIN 39"/>
    <property type="match status" value="1"/>
</dbReference>
<dbReference type="Pfam" id="PF12796">
    <property type="entry name" value="Ank_2"/>
    <property type="match status" value="1"/>
</dbReference>
<proteinExistence type="predicted"/>
<keyword evidence="2 3" id="KW-0040">ANK repeat</keyword>
<dbReference type="PROSITE" id="PS50209">
    <property type="entry name" value="CARD"/>
    <property type="match status" value="1"/>
</dbReference>
<dbReference type="EMBL" id="JAZGQO010000006">
    <property type="protein sequence ID" value="KAK6186535.1"/>
    <property type="molecule type" value="Genomic_DNA"/>
</dbReference>
<sequence>MKEEDYSKIRNNMEFLMDELDPEDLITPLFSKCVLKEDDVDELDIIAASSKRKCVRKMLMKLLRRGPDVYKTFLKCLETNGYWQAIKRLEPDSVRYKSHIKYPGHKYIELVDTSNPQRKKFIDEVEENIEGLYPESTELVVVKQLTKGCVQVTFSLISLNSNKSESELRQILETAVKSGFIGGKKVSSEEFSFEKVTEGDESINMVEQQNIQNQYMNLKRKFKDMEEENLNLRKTVDDLVDECKKVKTLLEEVKKGLPYVETTAFKDEFPLHHAALYTTNKDEFESVLDKHASTIRQLDKDGDTPFDKACLSQYCPLDKVKLIVYKGYRDAETLVQICQNAPKSLLSLICCIPMKDKLDESVIRAMTELRKQLMDGDDIDARTHSDKTLLHFASEYCDIEAMTFLIDHDSDVRSIDTDGASPMVYSCKSDDDPVQKINLLEAHGAIIERNPIYNKTLLHTACEFSTLATVTFLTEQEGLDVNGLDSYGKSPLYYTCKSDKQPIEKIEFLISRGASLKCSAIDNYTLLHAACDYNTVGVVEHLIELGLDVESEDIYRYTPLHCCCRSKIDPIEKIKKLADHGARFLIKFRREYIGIASKFDLTETVDFLKRSLPENVVPEVSNEGEVAMDVPVHAEQT</sequence>
<feature type="repeat" description="ANK" evidence="3">
    <location>
        <begin position="522"/>
        <end position="554"/>
    </location>
</feature>
<evidence type="ECO:0000313" key="6">
    <source>
        <dbReference type="EMBL" id="KAK6186535.1"/>
    </source>
</evidence>
<dbReference type="GO" id="GO:0042981">
    <property type="term" value="P:regulation of apoptotic process"/>
    <property type="evidence" value="ECO:0007669"/>
    <property type="project" value="InterPro"/>
</dbReference>
<evidence type="ECO:0000313" key="7">
    <source>
        <dbReference type="Proteomes" id="UP001347796"/>
    </source>
</evidence>
<keyword evidence="1" id="KW-0677">Repeat</keyword>
<keyword evidence="7" id="KW-1185">Reference proteome</keyword>
<evidence type="ECO:0000256" key="4">
    <source>
        <dbReference type="SAM" id="Coils"/>
    </source>
</evidence>
<gene>
    <name evidence="6" type="ORF">SNE40_008555</name>
</gene>
<evidence type="ECO:0000256" key="2">
    <source>
        <dbReference type="ARBA" id="ARBA00023043"/>
    </source>
</evidence>
<dbReference type="CDD" id="cd01671">
    <property type="entry name" value="CARD"/>
    <property type="match status" value="1"/>
</dbReference>
<dbReference type="Gene3D" id="1.25.40.20">
    <property type="entry name" value="Ankyrin repeat-containing domain"/>
    <property type="match status" value="1"/>
</dbReference>